<proteinExistence type="predicted"/>
<sequence length="155" mass="17203">MVVVVMAKEVAMEHPHLHTVPPQLGVVTLKPLVAMMPMLSMPKHHLLMVRVHPQHLRVAMEVPHPLLEVGIEEAMVEGVQVVSAMDLAEEVVEDMTVDPEVVQVVVITKPRLAWVAVVVVMARTLSFKRTPFSCPVCPATPARWTFRIISAQLES</sequence>
<name>A0A8D8UUJ1_9HEMI</name>
<reference evidence="1" key="1">
    <citation type="submission" date="2021-05" db="EMBL/GenBank/DDBJ databases">
        <authorList>
            <person name="Alioto T."/>
            <person name="Alioto T."/>
            <person name="Gomez Garrido J."/>
        </authorList>
    </citation>
    <scope>NUCLEOTIDE SEQUENCE</scope>
</reference>
<dbReference type="AlphaFoldDB" id="A0A8D8UUJ1"/>
<dbReference type="EMBL" id="HBUF01205563">
    <property type="protein sequence ID" value="CAG6663556.1"/>
    <property type="molecule type" value="Transcribed_RNA"/>
</dbReference>
<accession>A0A8D8UUJ1</accession>
<evidence type="ECO:0000313" key="1">
    <source>
        <dbReference type="EMBL" id="CAG6712104.1"/>
    </source>
</evidence>
<dbReference type="EMBL" id="HBUF01205566">
    <property type="protein sequence ID" value="CAG6663565.1"/>
    <property type="molecule type" value="Transcribed_RNA"/>
</dbReference>
<organism evidence="1">
    <name type="scientific">Cacopsylla melanoneura</name>
    <dbReference type="NCBI Taxonomy" id="428564"/>
    <lineage>
        <taxon>Eukaryota</taxon>
        <taxon>Metazoa</taxon>
        <taxon>Ecdysozoa</taxon>
        <taxon>Arthropoda</taxon>
        <taxon>Hexapoda</taxon>
        <taxon>Insecta</taxon>
        <taxon>Pterygota</taxon>
        <taxon>Neoptera</taxon>
        <taxon>Paraneoptera</taxon>
        <taxon>Hemiptera</taxon>
        <taxon>Sternorrhyncha</taxon>
        <taxon>Psylloidea</taxon>
        <taxon>Psyllidae</taxon>
        <taxon>Psyllinae</taxon>
        <taxon>Cacopsylla</taxon>
    </lineage>
</organism>
<dbReference type="EMBL" id="HBUF01348961">
    <property type="protein sequence ID" value="CAG6712111.1"/>
    <property type="molecule type" value="Transcribed_RNA"/>
</dbReference>
<dbReference type="EMBL" id="HBUF01078901">
    <property type="protein sequence ID" value="CAG6632198.1"/>
    <property type="molecule type" value="Transcribed_RNA"/>
</dbReference>
<dbReference type="EMBL" id="HBUF01205564">
    <property type="protein sequence ID" value="CAG6663559.1"/>
    <property type="molecule type" value="Transcribed_RNA"/>
</dbReference>
<protein>
    <submittedName>
        <fullName evidence="1">Uncharacterized protein</fullName>
    </submittedName>
</protein>
<dbReference type="EMBL" id="HBUF01348959">
    <property type="protein sequence ID" value="CAG6712104.1"/>
    <property type="molecule type" value="Transcribed_RNA"/>
</dbReference>